<comment type="similarity">
    <text evidence="4">Belongs to the TCP-1 chaperonin family.</text>
</comment>
<dbReference type="Proteomes" id="UP000283269">
    <property type="component" value="Unassembled WGS sequence"/>
</dbReference>
<comment type="caution">
    <text evidence="5">The sequence shown here is derived from an EMBL/GenBank/DDBJ whole genome shotgun (WGS) entry which is preliminary data.</text>
</comment>
<sequence>MHQRLRQLRPTPRLTNDGNAILRGIDVAHSAAKNMIKLSRTQDEECGDSTTSVIIFEAQSSPSSSLFFFFFLTTSTPPTRPYTAGDILAQTLSQLERDINPVVIISAYNKGASLLLPYACASLRVHFHS</sequence>
<keyword evidence="3 4" id="KW-0143">Chaperone</keyword>
<dbReference type="GO" id="GO:0140662">
    <property type="term" value="F:ATP-dependent protein folding chaperone"/>
    <property type="evidence" value="ECO:0007669"/>
    <property type="project" value="InterPro"/>
</dbReference>
<evidence type="ECO:0000313" key="5">
    <source>
        <dbReference type="EMBL" id="PPQ92464.1"/>
    </source>
</evidence>
<dbReference type="STRING" id="93625.A0A409XP12"/>
<dbReference type="InParanoid" id="A0A409XP12"/>
<dbReference type="Pfam" id="PF00118">
    <property type="entry name" value="Cpn60_TCP1"/>
    <property type="match status" value="1"/>
</dbReference>
<dbReference type="InterPro" id="IPR002423">
    <property type="entry name" value="Cpn60/GroEL/TCP-1"/>
</dbReference>
<organism evidence="5 6">
    <name type="scientific">Psilocybe cyanescens</name>
    <dbReference type="NCBI Taxonomy" id="93625"/>
    <lineage>
        <taxon>Eukaryota</taxon>
        <taxon>Fungi</taxon>
        <taxon>Dikarya</taxon>
        <taxon>Basidiomycota</taxon>
        <taxon>Agaricomycotina</taxon>
        <taxon>Agaricomycetes</taxon>
        <taxon>Agaricomycetidae</taxon>
        <taxon>Agaricales</taxon>
        <taxon>Agaricineae</taxon>
        <taxon>Strophariaceae</taxon>
        <taxon>Psilocybe</taxon>
    </lineage>
</organism>
<dbReference type="PRINTS" id="PR00304">
    <property type="entry name" value="TCOMPLEXTCP1"/>
</dbReference>
<protein>
    <submittedName>
        <fullName evidence="5">Uncharacterized protein</fullName>
    </submittedName>
</protein>
<evidence type="ECO:0000313" key="6">
    <source>
        <dbReference type="Proteomes" id="UP000283269"/>
    </source>
</evidence>
<dbReference type="InterPro" id="IPR017998">
    <property type="entry name" value="Chaperone_TCP-1"/>
</dbReference>
<dbReference type="OrthoDB" id="10248520at2759"/>
<evidence type="ECO:0000256" key="4">
    <source>
        <dbReference type="RuleBase" id="RU004187"/>
    </source>
</evidence>
<evidence type="ECO:0000256" key="3">
    <source>
        <dbReference type="ARBA" id="ARBA00023186"/>
    </source>
</evidence>
<gene>
    <name evidence="5" type="ORF">CVT25_010084</name>
</gene>
<dbReference type="SUPFAM" id="SSF48592">
    <property type="entry name" value="GroEL equatorial domain-like"/>
    <property type="match status" value="1"/>
</dbReference>
<dbReference type="EMBL" id="NHYD01001037">
    <property type="protein sequence ID" value="PPQ92464.1"/>
    <property type="molecule type" value="Genomic_DNA"/>
</dbReference>
<dbReference type="PANTHER" id="PTHR11353">
    <property type="entry name" value="CHAPERONIN"/>
    <property type="match status" value="1"/>
</dbReference>
<reference evidence="5 6" key="1">
    <citation type="journal article" date="2018" name="Evol. Lett.">
        <title>Horizontal gene cluster transfer increased hallucinogenic mushroom diversity.</title>
        <authorList>
            <person name="Reynolds H.T."/>
            <person name="Vijayakumar V."/>
            <person name="Gluck-Thaler E."/>
            <person name="Korotkin H.B."/>
            <person name="Matheny P.B."/>
            <person name="Slot J.C."/>
        </authorList>
    </citation>
    <scope>NUCLEOTIDE SEQUENCE [LARGE SCALE GENOMIC DNA]</scope>
    <source>
        <strain evidence="5 6">2631</strain>
    </source>
</reference>
<keyword evidence="1 4" id="KW-0547">Nucleotide-binding</keyword>
<evidence type="ECO:0000256" key="1">
    <source>
        <dbReference type="ARBA" id="ARBA00022741"/>
    </source>
</evidence>
<dbReference type="GO" id="GO:0005524">
    <property type="term" value="F:ATP binding"/>
    <property type="evidence" value="ECO:0007669"/>
    <property type="project" value="UniProtKB-KW"/>
</dbReference>
<dbReference type="Gene3D" id="1.10.560.10">
    <property type="entry name" value="GroEL-like equatorial domain"/>
    <property type="match status" value="1"/>
</dbReference>
<keyword evidence="2 4" id="KW-0067">ATP-binding</keyword>
<accession>A0A409XP12</accession>
<dbReference type="InterPro" id="IPR027413">
    <property type="entry name" value="GROEL-like_equatorial_sf"/>
</dbReference>
<proteinExistence type="inferred from homology"/>
<keyword evidence="6" id="KW-1185">Reference proteome</keyword>
<evidence type="ECO:0000256" key="2">
    <source>
        <dbReference type="ARBA" id="ARBA00022840"/>
    </source>
</evidence>
<name>A0A409XP12_PSICY</name>
<dbReference type="AlphaFoldDB" id="A0A409XP12"/>